<dbReference type="Proteomes" id="UP001517247">
    <property type="component" value="Unassembled WGS sequence"/>
</dbReference>
<organism evidence="1 2">
    <name type="scientific">Pedobacter ureilyticus</name>
    <dbReference type="NCBI Taxonomy" id="1393051"/>
    <lineage>
        <taxon>Bacteria</taxon>
        <taxon>Pseudomonadati</taxon>
        <taxon>Bacteroidota</taxon>
        <taxon>Sphingobacteriia</taxon>
        <taxon>Sphingobacteriales</taxon>
        <taxon>Sphingobacteriaceae</taxon>
        <taxon>Pedobacter</taxon>
    </lineage>
</organism>
<protein>
    <submittedName>
        <fullName evidence="1">Uncharacterized protein</fullName>
    </submittedName>
</protein>
<evidence type="ECO:0000313" key="2">
    <source>
        <dbReference type="Proteomes" id="UP001517247"/>
    </source>
</evidence>
<sequence>MLALLFTTLTISSCSKDDNETNNEGGVHLKAKIGSKDHNFNNVRARWIEGGAYLEITGITTSGEALSITVLNNAGKRVPVGKYILDDATDFDILSTYHTMENGIQKNFSASTETVWNDAFELEITKQNNTYVEGKFSGTLVIGAGLTTLQTITVENGSFSTPIGNE</sequence>
<comment type="caution">
    <text evidence="1">The sequence shown here is derived from an EMBL/GenBank/DDBJ whole genome shotgun (WGS) entry which is preliminary data.</text>
</comment>
<proteinExistence type="predicted"/>
<reference evidence="1 2" key="1">
    <citation type="submission" date="2024-12" db="EMBL/GenBank/DDBJ databases">
        <authorList>
            <person name="Hu S."/>
        </authorList>
    </citation>
    <scope>NUCLEOTIDE SEQUENCE [LARGE SCALE GENOMIC DNA]</scope>
    <source>
        <strain evidence="1 2">THG-T11</strain>
    </source>
</reference>
<accession>A0ABW9J5V1</accession>
<gene>
    <name evidence="1" type="ORF">E6A44_009950</name>
</gene>
<evidence type="ECO:0000313" key="1">
    <source>
        <dbReference type="EMBL" id="MFN0255894.1"/>
    </source>
</evidence>
<keyword evidence="2" id="KW-1185">Reference proteome</keyword>
<name>A0ABW9J5V1_9SPHI</name>
<dbReference type="EMBL" id="SSHJ02000006">
    <property type="protein sequence ID" value="MFN0255894.1"/>
    <property type="molecule type" value="Genomic_DNA"/>
</dbReference>